<feature type="domain" description="PDZ" evidence="9">
    <location>
        <begin position="1"/>
        <end position="84"/>
    </location>
</feature>
<proteinExistence type="predicted"/>
<evidence type="ECO:0000256" key="1">
    <source>
        <dbReference type="ARBA" id="ARBA00004496"/>
    </source>
</evidence>
<evidence type="ECO:0000256" key="4">
    <source>
        <dbReference type="ARBA" id="ARBA00022833"/>
    </source>
</evidence>
<organism evidence="10 11">
    <name type="scientific">Clavelina lepadiformis</name>
    <name type="common">Light-bulb sea squirt</name>
    <name type="synonym">Ascidia lepadiformis</name>
    <dbReference type="NCBI Taxonomy" id="159417"/>
    <lineage>
        <taxon>Eukaryota</taxon>
        <taxon>Metazoa</taxon>
        <taxon>Chordata</taxon>
        <taxon>Tunicata</taxon>
        <taxon>Ascidiacea</taxon>
        <taxon>Aplousobranchia</taxon>
        <taxon>Clavelinidae</taxon>
        <taxon>Clavelina</taxon>
    </lineage>
</organism>
<dbReference type="InterPro" id="IPR001781">
    <property type="entry name" value="Znf_LIM"/>
</dbReference>
<dbReference type="PROSITE" id="PS50023">
    <property type="entry name" value="LIM_DOMAIN_2"/>
    <property type="match status" value="1"/>
</dbReference>
<protein>
    <submittedName>
        <fullName evidence="10">Uncharacterized protein</fullName>
    </submittedName>
</protein>
<evidence type="ECO:0000256" key="5">
    <source>
        <dbReference type="ARBA" id="ARBA00023038"/>
    </source>
</evidence>
<evidence type="ECO:0000256" key="2">
    <source>
        <dbReference type="ARBA" id="ARBA00022490"/>
    </source>
</evidence>
<dbReference type="InterPro" id="IPR050604">
    <property type="entry name" value="PDZ-LIM_domain"/>
</dbReference>
<reference evidence="10 11" key="1">
    <citation type="submission" date="2024-02" db="EMBL/GenBank/DDBJ databases">
        <authorList>
            <person name="Daric V."/>
            <person name="Darras S."/>
        </authorList>
    </citation>
    <scope>NUCLEOTIDE SEQUENCE [LARGE SCALE GENOMIC DNA]</scope>
</reference>
<dbReference type="SUPFAM" id="SSF50156">
    <property type="entry name" value="PDZ domain-like"/>
    <property type="match status" value="1"/>
</dbReference>
<dbReference type="PROSITE" id="PS50106">
    <property type="entry name" value="PDZ"/>
    <property type="match status" value="1"/>
</dbReference>
<dbReference type="Pfam" id="PF00595">
    <property type="entry name" value="PDZ"/>
    <property type="match status" value="1"/>
</dbReference>
<dbReference type="InterPro" id="IPR036034">
    <property type="entry name" value="PDZ_sf"/>
</dbReference>
<dbReference type="Proteomes" id="UP001642483">
    <property type="component" value="Unassembled WGS sequence"/>
</dbReference>
<comment type="subcellular location">
    <subcellularLocation>
        <location evidence="1">Cytoplasm</location>
    </subcellularLocation>
</comment>
<dbReference type="SMART" id="SM00132">
    <property type="entry name" value="LIM"/>
    <property type="match status" value="2"/>
</dbReference>
<evidence type="ECO:0000256" key="7">
    <source>
        <dbReference type="SAM" id="MobiDB-lite"/>
    </source>
</evidence>
<accession>A0ABP0F956</accession>
<feature type="domain" description="LIM zinc-binding" evidence="8">
    <location>
        <begin position="238"/>
        <end position="298"/>
    </location>
</feature>
<evidence type="ECO:0000259" key="8">
    <source>
        <dbReference type="PROSITE" id="PS50023"/>
    </source>
</evidence>
<dbReference type="SUPFAM" id="SSF57716">
    <property type="entry name" value="Glucocorticoid receptor-like (DNA-binding domain)"/>
    <property type="match status" value="3"/>
</dbReference>
<dbReference type="InterPro" id="IPR001478">
    <property type="entry name" value="PDZ"/>
</dbReference>
<dbReference type="Gene3D" id="2.10.110.10">
    <property type="entry name" value="Cysteine Rich Protein"/>
    <property type="match status" value="2"/>
</dbReference>
<name>A0ABP0F956_CLALP</name>
<dbReference type="Pfam" id="PF00412">
    <property type="entry name" value="LIM"/>
    <property type="match status" value="2"/>
</dbReference>
<dbReference type="CDD" id="cd06753">
    <property type="entry name" value="PDZ_PDLIM-like"/>
    <property type="match status" value="1"/>
</dbReference>
<comment type="caution">
    <text evidence="10">The sequence shown here is derived from an EMBL/GenBank/DDBJ whole genome shotgun (WGS) entry which is preliminary data.</text>
</comment>
<dbReference type="Gene3D" id="2.30.42.10">
    <property type="match status" value="1"/>
</dbReference>
<dbReference type="PANTHER" id="PTHR24214:SF38">
    <property type="entry name" value="PDZ AND LIM DOMAIN PROTEIN ZASP-RELATED"/>
    <property type="match status" value="1"/>
</dbReference>
<dbReference type="PANTHER" id="PTHR24214">
    <property type="entry name" value="PDZ AND LIM DOMAIN PROTEIN ZASP"/>
    <property type="match status" value="1"/>
</dbReference>
<sequence length="304" mass="33252">MPRIVTLSGGSPWGFRLVGGCDFHANLAISKVTPGGKADIAGLKPGDVIAAINGHDASQLSHLDAQNYVKSSTSNLALKVESSNEQRTSSNPPESKSGNSNFVTKPTYKSTATVPTKTWQPIRPKPTPIPSNNDSLPPPPPVTTINQNQFINARDDFPTPPTVTPVTSHQSSSAQELICEGCKQLIRGPYLTAQGKNWHPDEFVCSSANCRRPLQNCGFIEEKGERYCSECYEKYFAHACGKCHKKIVGEVMHALNQTWHVSCFVCTACNQAFRDGVFHLEHDKPYCVSGQATGNFFVLRKNLF</sequence>
<evidence type="ECO:0000256" key="3">
    <source>
        <dbReference type="ARBA" id="ARBA00022723"/>
    </source>
</evidence>
<keyword evidence="3 6" id="KW-0479">Metal-binding</keyword>
<keyword evidence="2" id="KW-0963">Cytoplasm</keyword>
<feature type="region of interest" description="Disordered" evidence="7">
    <location>
        <begin position="79"/>
        <end position="146"/>
    </location>
</feature>
<feature type="compositionally biased region" description="Polar residues" evidence="7">
    <location>
        <begin position="79"/>
        <end position="119"/>
    </location>
</feature>
<keyword evidence="5 6" id="KW-0440">LIM domain</keyword>
<gene>
    <name evidence="10" type="ORF">CVLEPA_LOCUS4900</name>
</gene>
<evidence type="ECO:0000259" key="9">
    <source>
        <dbReference type="PROSITE" id="PS50106"/>
    </source>
</evidence>
<evidence type="ECO:0000313" key="10">
    <source>
        <dbReference type="EMBL" id="CAK8675321.1"/>
    </source>
</evidence>
<keyword evidence="4 6" id="KW-0862">Zinc</keyword>
<dbReference type="SMART" id="SM00228">
    <property type="entry name" value="PDZ"/>
    <property type="match status" value="1"/>
</dbReference>
<evidence type="ECO:0000313" key="11">
    <source>
        <dbReference type="Proteomes" id="UP001642483"/>
    </source>
</evidence>
<evidence type="ECO:0000256" key="6">
    <source>
        <dbReference type="PROSITE-ProRule" id="PRU00125"/>
    </source>
</evidence>
<dbReference type="PROSITE" id="PS00478">
    <property type="entry name" value="LIM_DOMAIN_1"/>
    <property type="match status" value="1"/>
</dbReference>
<dbReference type="CDD" id="cd09455">
    <property type="entry name" value="LIM1_Enigma_like_1"/>
    <property type="match status" value="1"/>
</dbReference>
<dbReference type="EMBL" id="CAWYQH010000013">
    <property type="protein sequence ID" value="CAK8675321.1"/>
    <property type="molecule type" value="Genomic_DNA"/>
</dbReference>
<keyword evidence="11" id="KW-1185">Reference proteome</keyword>